<comment type="caution">
    <text evidence="2">The sequence shown here is derived from an EMBL/GenBank/DDBJ whole genome shotgun (WGS) entry which is preliminary data.</text>
</comment>
<dbReference type="AlphaFoldDB" id="A0A4U0TRS6"/>
<feature type="compositionally biased region" description="Basic and acidic residues" evidence="1">
    <location>
        <begin position="391"/>
        <end position="410"/>
    </location>
</feature>
<reference evidence="2 3" key="1">
    <citation type="submission" date="2017-03" db="EMBL/GenBank/DDBJ databases">
        <title>Genomes of endolithic fungi from Antarctica.</title>
        <authorList>
            <person name="Coleine C."/>
            <person name="Masonjones S."/>
            <person name="Stajich J.E."/>
        </authorList>
    </citation>
    <scope>NUCLEOTIDE SEQUENCE [LARGE SCALE GENOMIC DNA]</scope>
    <source>
        <strain evidence="2 3">CCFEE 6315</strain>
    </source>
</reference>
<evidence type="ECO:0000256" key="1">
    <source>
        <dbReference type="SAM" id="MobiDB-lite"/>
    </source>
</evidence>
<keyword evidence="3" id="KW-1185">Reference proteome</keyword>
<feature type="compositionally biased region" description="Pro residues" evidence="1">
    <location>
        <begin position="287"/>
        <end position="298"/>
    </location>
</feature>
<gene>
    <name evidence="2" type="ORF">B0A50_06579</name>
</gene>
<dbReference type="EMBL" id="NAJL01000040">
    <property type="protein sequence ID" value="TKA24850.1"/>
    <property type="molecule type" value="Genomic_DNA"/>
</dbReference>
<accession>A0A4U0TRS6</accession>
<evidence type="ECO:0000313" key="3">
    <source>
        <dbReference type="Proteomes" id="UP000308549"/>
    </source>
</evidence>
<feature type="region of interest" description="Disordered" evidence="1">
    <location>
        <begin position="383"/>
        <end position="419"/>
    </location>
</feature>
<protein>
    <submittedName>
        <fullName evidence="2">Uncharacterized protein</fullName>
    </submittedName>
</protein>
<organism evidence="2 3">
    <name type="scientific">Salinomyces thailandicus</name>
    <dbReference type="NCBI Taxonomy" id="706561"/>
    <lineage>
        <taxon>Eukaryota</taxon>
        <taxon>Fungi</taxon>
        <taxon>Dikarya</taxon>
        <taxon>Ascomycota</taxon>
        <taxon>Pezizomycotina</taxon>
        <taxon>Dothideomycetes</taxon>
        <taxon>Dothideomycetidae</taxon>
        <taxon>Mycosphaerellales</taxon>
        <taxon>Teratosphaeriaceae</taxon>
        <taxon>Salinomyces</taxon>
    </lineage>
</organism>
<proteinExistence type="predicted"/>
<dbReference type="Proteomes" id="UP000308549">
    <property type="component" value="Unassembled WGS sequence"/>
</dbReference>
<feature type="region of interest" description="Disordered" evidence="1">
    <location>
        <begin position="278"/>
        <end position="310"/>
    </location>
</feature>
<evidence type="ECO:0000313" key="2">
    <source>
        <dbReference type="EMBL" id="TKA24850.1"/>
    </source>
</evidence>
<sequence length="419" mass="46681">MADHVPTFDDLYSIMMAAGDEKPNVSDEGELNALLPSANASEPGALDTSHSCGRINNLFGPDSIPVPLFGSTQAVASLKMAVEQDGHFILYESGQRPDKDFVLAYSHLYQKGIFPDPHLLQELYGKAKQDPDWDDWSDAPLPLAQGSPPFKSLKVREVLVFLRMIGQAYSRYCSEETIARPQIYTYNSGVVTLTKGVNEPPRFEAELFESRPGREATGTVWMYRQCAMRADGGYDEVWRAVGSKMAATAVAVPEQAVDSPLGSLVDGTQVENADVDWDTSPARTFHPLPPVQQPPRQQPPSDADLFNTDPDGIRGETILRLARSYTNTELFERINAGLASNHLPLIRESNVITRRITLAIQAKASSSESLTYHGVRQELNEARRVNGVKARSNERSRVTKERKRMEKRQEEEEEEEFRG</sequence>
<dbReference type="OrthoDB" id="3823795at2759"/>
<name>A0A4U0TRS6_9PEZI</name>